<dbReference type="EMBL" id="QZKI01000085">
    <property type="protein sequence ID" value="RJP69142.1"/>
    <property type="molecule type" value="Genomic_DNA"/>
</dbReference>
<dbReference type="SUPFAM" id="SSF53649">
    <property type="entry name" value="Alkaline phosphatase-like"/>
    <property type="match status" value="1"/>
</dbReference>
<evidence type="ECO:0000313" key="3">
    <source>
        <dbReference type="Proteomes" id="UP000285961"/>
    </source>
</evidence>
<dbReference type="Pfam" id="PF00884">
    <property type="entry name" value="Sulfatase"/>
    <property type="match status" value="1"/>
</dbReference>
<comment type="caution">
    <text evidence="2">The sequence shown here is derived from an EMBL/GenBank/DDBJ whole genome shotgun (WGS) entry which is preliminary data.</text>
</comment>
<name>A0A419EWR3_9BACT</name>
<feature type="domain" description="Sulfatase N-terminal" evidence="1">
    <location>
        <begin position="35"/>
        <end position="343"/>
    </location>
</feature>
<dbReference type="InterPro" id="IPR052701">
    <property type="entry name" value="GAG_Ulvan_Degrading_Sulfatases"/>
</dbReference>
<organism evidence="2 3">
    <name type="scientific">Candidatus Abyssobacteria bacterium SURF_17</name>
    <dbReference type="NCBI Taxonomy" id="2093361"/>
    <lineage>
        <taxon>Bacteria</taxon>
        <taxon>Pseudomonadati</taxon>
        <taxon>Candidatus Hydrogenedentota</taxon>
        <taxon>Candidatus Abyssobacteria</taxon>
    </lineage>
</organism>
<dbReference type="InterPro" id="IPR000917">
    <property type="entry name" value="Sulfatase_N"/>
</dbReference>
<dbReference type="Gene3D" id="3.40.720.10">
    <property type="entry name" value="Alkaline Phosphatase, subunit A"/>
    <property type="match status" value="1"/>
</dbReference>
<dbReference type="PANTHER" id="PTHR43751:SF3">
    <property type="entry name" value="SULFATASE N-TERMINAL DOMAIN-CONTAINING PROTEIN"/>
    <property type="match status" value="1"/>
</dbReference>
<dbReference type="Gene3D" id="3.30.1120.10">
    <property type="match status" value="1"/>
</dbReference>
<proteinExistence type="predicted"/>
<gene>
    <name evidence="2" type="ORF">C4532_11250</name>
</gene>
<dbReference type="InterPro" id="IPR017850">
    <property type="entry name" value="Alkaline_phosphatase_core_sf"/>
</dbReference>
<dbReference type="Proteomes" id="UP000285961">
    <property type="component" value="Unassembled WGS sequence"/>
</dbReference>
<evidence type="ECO:0000313" key="2">
    <source>
        <dbReference type="EMBL" id="RJP69142.1"/>
    </source>
</evidence>
<protein>
    <recommendedName>
        <fullName evidence="1">Sulfatase N-terminal domain-containing protein</fullName>
    </recommendedName>
</protein>
<sequence>MTTRTRIALAIAVACILIATLAVWALRPFGPPPRPNILLIILDTTRWDHLSCYGYAEKTTPTIDKFAEEAVRYEYAISPSSWTLPAHASLFTGMLSTHHGAHFGSGAETEVERIHDLSFYPLHSSHVTLAEELKKAGYRTAGIVSSPVLKAKLGFGKGFDYYDDYKLFDRRANEVSTLATDWLIEHRSLSSGRPFFLFLNYYDPHTPYNPPAPWGEENVPDDLIYIYSGHYDDVLRGARDLTDDERSVLLKQYDGEIRFMDNQIERLFFEMRRLGLYDSTWIIVTADHGESFGEHRLLEHGRALYEDLIRVPLIMKYPKDNAKKGVIKRRVSILSIMPTILEYIRQPVPTTVETGTLHDKNQVLVSEAFRDITWVTFYGKRFDRSQKALYDGNYKWIWNSSGNHELFAIIQDPAEMNNLAGTLPHVEKRCQARLEPLIQESNRMAELTPLEIDEELKDRLRALGYIR</sequence>
<evidence type="ECO:0000259" key="1">
    <source>
        <dbReference type="Pfam" id="PF00884"/>
    </source>
</evidence>
<dbReference type="AlphaFoldDB" id="A0A419EWR3"/>
<dbReference type="PANTHER" id="PTHR43751">
    <property type="entry name" value="SULFATASE"/>
    <property type="match status" value="1"/>
</dbReference>
<reference evidence="2 3" key="1">
    <citation type="journal article" date="2017" name="ISME J.">
        <title>Energy and carbon metabolisms in a deep terrestrial subsurface fluid microbial community.</title>
        <authorList>
            <person name="Momper L."/>
            <person name="Jungbluth S.P."/>
            <person name="Lee M.D."/>
            <person name="Amend J.P."/>
        </authorList>
    </citation>
    <scope>NUCLEOTIDE SEQUENCE [LARGE SCALE GENOMIC DNA]</scope>
    <source>
        <strain evidence="2">SURF_17</strain>
    </source>
</reference>
<dbReference type="CDD" id="cd16148">
    <property type="entry name" value="sulfatase_like"/>
    <property type="match status" value="1"/>
</dbReference>
<accession>A0A419EWR3</accession>